<dbReference type="Proteomes" id="UP000056209">
    <property type="component" value="Unassembled WGS sequence"/>
</dbReference>
<accession>A0A117DRW8</accession>
<evidence type="ECO:0000313" key="2">
    <source>
        <dbReference type="Proteomes" id="UP000056209"/>
    </source>
</evidence>
<gene>
    <name evidence="1" type="ORF">DEIGR_330107</name>
</gene>
<dbReference type="AlphaFoldDB" id="A0A117DRW8"/>
<comment type="caution">
    <text evidence="1">The sequence shown here is derived from an EMBL/GenBank/DDBJ whole genome shotgun (WGS) entry which is preliminary data.</text>
</comment>
<proteinExistence type="predicted"/>
<evidence type="ECO:0000313" key="1">
    <source>
        <dbReference type="EMBL" id="GAQ23849.1"/>
    </source>
</evidence>
<keyword evidence="2" id="KW-1185">Reference proteome</keyword>
<name>A0A117DRW8_9DEIO</name>
<reference evidence="2" key="1">
    <citation type="submission" date="2015-11" db="EMBL/GenBank/DDBJ databases">
        <title>Draft Genome Sequence of the Radioresistant Bacterium Deinococcus grandis, Isolated from Freshwater Fish in Japan.</title>
        <authorList>
            <person name="Satoh K."/>
            <person name="Onodera T."/>
            <person name="Omoso K."/>
            <person name="Takeda-Yano K."/>
            <person name="Katayama T."/>
            <person name="Oono Y."/>
            <person name="Narumi I."/>
        </authorList>
    </citation>
    <scope>NUCLEOTIDE SEQUENCE [LARGE SCALE GENOMIC DNA]</scope>
    <source>
        <strain evidence="2">ATCC 43672</strain>
    </source>
</reference>
<organism evidence="1 2">
    <name type="scientific">Deinococcus grandis</name>
    <dbReference type="NCBI Taxonomy" id="57498"/>
    <lineage>
        <taxon>Bacteria</taxon>
        <taxon>Thermotogati</taxon>
        <taxon>Deinococcota</taxon>
        <taxon>Deinococci</taxon>
        <taxon>Deinococcales</taxon>
        <taxon>Deinococcaceae</taxon>
        <taxon>Deinococcus</taxon>
    </lineage>
</organism>
<protein>
    <submittedName>
        <fullName evidence="1">Uncharacterized protein</fullName>
    </submittedName>
</protein>
<dbReference type="EMBL" id="BCMS01000005">
    <property type="protein sequence ID" value="GAQ23849.1"/>
    <property type="molecule type" value="Genomic_DNA"/>
</dbReference>
<sequence length="79" mass="8743">MTSTMTLYRNAVLCAQQENWEFAAAALDAAYRNLPPAELSVEECRTLKLHSDELAVVGQQLPCLAPTLQLFSRFLTISA</sequence>